<sequence>MAMGLDEGGVPWLVTEREVLRRHGAGVPIWKRYHAQAEGAPGLVAIGFHPAGVRVVDELGGGVVLRPADFAATWLIEG</sequence>
<evidence type="ECO:0000313" key="2">
    <source>
        <dbReference type="Proteomes" id="UP000075604"/>
    </source>
</evidence>
<dbReference type="AlphaFoldDB" id="A0A150PN62"/>
<name>A0A150PN62_SORCE</name>
<comment type="caution">
    <text evidence="1">The sequence shown here is derived from an EMBL/GenBank/DDBJ whole genome shotgun (WGS) entry which is preliminary data.</text>
</comment>
<proteinExistence type="predicted"/>
<dbReference type="Proteomes" id="UP000075604">
    <property type="component" value="Unassembled WGS sequence"/>
</dbReference>
<organism evidence="1 2">
    <name type="scientific">Sorangium cellulosum</name>
    <name type="common">Polyangium cellulosum</name>
    <dbReference type="NCBI Taxonomy" id="56"/>
    <lineage>
        <taxon>Bacteria</taxon>
        <taxon>Pseudomonadati</taxon>
        <taxon>Myxococcota</taxon>
        <taxon>Polyangia</taxon>
        <taxon>Polyangiales</taxon>
        <taxon>Polyangiaceae</taxon>
        <taxon>Sorangium</taxon>
    </lineage>
</organism>
<reference evidence="1 2" key="1">
    <citation type="submission" date="2014-02" db="EMBL/GenBank/DDBJ databases">
        <title>The small core and large imbalanced accessory genome model reveals a collaborative survival strategy of Sorangium cellulosum strains in nature.</title>
        <authorList>
            <person name="Han K."/>
            <person name="Peng R."/>
            <person name="Blom J."/>
            <person name="Li Y.-Z."/>
        </authorList>
    </citation>
    <scope>NUCLEOTIDE SEQUENCE [LARGE SCALE GENOMIC DNA]</scope>
    <source>
        <strain evidence="1 2">So0157-18</strain>
    </source>
</reference>
<accession>A0A150PN62</accession>
<protein>
    <submittedName>
        <fullName evidence="1">Uncharacterized protein</fullName>
    </submittedName>
</protein>
<gene>
    <name evidence="1" type="ORF">BE04_44140</name>
</gene>
<dbReference type="EMBL" id="JELX01001914">
    <property type="protein sequence ID" value="KYF57177.1"/>
    <property type="molecule type" value="Genomic_DNA"/>
</dbReference>
<evidence type="ECO:0000313" key="1">
    <source>
        <dbReference type="EMBL" id="KYF57177.1"/>
    </source>
</evidence>